<evidence type="ECO:0000313" key="1">
    <source>
        <dbReference type="EMBL" id="KAJ3433291.1"/>
    </source>
</evidence>
<protein>
    <submittedName>
        <fullName evidence="1">Uncharacterized protein</fullName>
    </submittedName>
</protein>
<organism evidence="1 2">
    <name type="scientific">Anaeramoeba flamelloides</name>
    <dbReference type="NCBI Taxonomy" id="1746091"/>
    <lineage>
        <taxon>Eukaryota</taxon>
        <taxon>Metamonada</taxon>
        <taxon>Anaeramoebidae</taxon>
        <taxon>Anaeramoeba</taxon>
    </lineage>
</organism>
<dbReference type="AlphaFoldDB" id="A0AAV7YU22"/>
<evidence type="ECO:0000313" key="2">
    <source>
        <dbReference type="Proteomes" id="UP001146793"/>
    </source>
</evidence>
<accession>A0AAV7YU22</accession>
<comment type="caution">
    <text evidence="1">The sequence shown here is derived from an EMBL/GenBank/DDBJ whole genome shotgun (WGS) entry which is preliminary data.</text>
</comment>
<gene>
    <name evidence="1" type="ORF">M0812_22246</name>
</gene>
<name>A0AAV7YU22_9EUKA</name>
<dbReference type="Proteomes" id="UP001146793">
    <property type="component" value="Unassembled WGS sequence"/>
</dbReference>
<sequence>MENNTLKKIPDRIGNRASRKTYTPSSVEANCWNQLNETEKQILLEVSKLKRINKRLEILKKEFPKDFFDNNTTKVFTPHFINVLCYSHKMGRSNIRRTLSNYYNKMGFYNVTSSGYSGMIFSKTVLKNKNKKKKIIRIKKTNIHVDQESKSHQEKHTKSFSCETQLIPQNNLGSVNKNGHKKFQNIFTNINTKNYLQFNQLKNHTSNYNSETIFRNDNNDPYINNKQILLQENLIYEQVLYQDHFHTHLQFPPKRNLHLYDNKDRFEKKNTKLLNEEQLKRNFILQITEFIISFKKGNLI</sequence>
<dbReference type="EMBL" id="JANTQA010000047">
    <property type="protein sequence ID" value="KAJ3433291.1"/>
    <property type="molecule type" value="Genomic_DNA"/>
</dbReference>
<reference evidence="1" key="1">
    <citation type="submission" date="2022-08" db="EMBL/GenBank/DDBJ databases">
        <title>Novel sulphate-reducing endosymbionts in the free-living metamonad Anaeramoeba.</title>
        <authorList>
            <person name="Jerlstrom-Hultqvist J."/>
            <person name="Cepicka I."/>
            <person name="Gallot-Lavallee L."/>
            <person name="Salas-Leiva D."/>
            <person name="Curtis B.A."/>
            <person name="Zahonova K."/>
            <person name="Pipaliya S."/>
            <person name="Dacks J."/>
            <person name="Roger A.J."/>
        </authorList>
    </citation>
    <scope>NUCLEOTIDE SEQUENCE</scope>
    <source>
        <strain evidence="1">Busselton2</strain>
    </source>
</reference>
<proteinExistence type="predicted"/>